<evidence type="ECO:0000259" key="5">
    <source>
        <dbReference type="PROSITE" id="PS50977"/>
    </source>
</evidence>
<feature type="DNA-binding region" description="H-T-H motif" evidence="4">
    <location>
        <begin position="34"/>
        <end position="53"/>
    </location>
</feature>
<dbReference type="PANTHER" id="PTHR30055">
    <property type="entry name" value="HTH-TYPE TRANSCRIPTIONAL REGULATOR RUTR"/>
    <property type="match status" value="1"/>
</dbReference>
<evidence type="ECO:0000256" key="1">
    <source>
        <dbReference type="ARBA" id="ARBA00023015"/>
    </source>
</evidence>
<feature type="domain" description="HTH tetR-type" evidence="5">
    <location>
        <begin position="11"/>
        <end position="71"/>
    </location>
</feature>
<keyword evidence="7" id="KW-1185">Reference proteome</keyword>
<dbReference type="EMBL" id="JAAAML010000001">
    <property type="protein sequence ID" value="MCO6407086.1"/>
    <property type="molecule type" value="Genomic_DNA"/>
</dbReference>
<evidence type="ECO:0000256" key="3">
    <source>
        <dbReference type="ARBA" id="ARBA00023163"/>
    </source>
</evidence>
<name>A0ABT1CN75_9HYPH</name>
<keyword evidence="1" id="KW-0805">Transcription regulation</keyword>
<dbReference type="Proteomes" id="UP001320715">
    <property type="component" value="Unassembled WGS sequence"/>
</dbReference>
<evidence type="ECO:0000256" key="4">
    <source>
        <dbReference type="PROSITE-ProRule" id="PRU00335"/>
    </source>
</evidence>
<dbReference type="SUPFAM" id="SSF46689">
    <property type="entry name" value="Homeodomain-like"/>
    <property type="match status" value="1"/>
</dbReference>
<keyword evidence="3" id="KW-0804">Transcription</keyword>
<dbReference type="InterPro" id="IPR001647">
    <property type="entry name" value="HTH_TetR"/>
</dbReference>
<dbReference type="PROSITE" id="PS50977">
    <property type="entry name" value="HTH_TETR_2"/>
    <property type="match status" value="1"/>
</dbReference>
<dbReference type="InterPro" id="IPR036271">
    <property type="entry name" value="Tet_transcr_reg_TetR-rel_C_sf"/>
</dbReference>
<dbReference type="InterPro" id="IPR009057">
    <property type="entry name" value="Homeodomain-like_sf"/>
</dbReference>
<dbReference type="InterPro" id="IPR025996">
    <property type="entry name" value="MT1864/Rv1816-like_C"/>
</dbReference>
<organism evidence="6 7">
    <name type="scientific">Hoeflea alexandrii</name>
    <dbReference type="NCBI Taxonomy" id="288436"/>
    <lineage>
        <taxon>Bacteria</taxon>
        <taxon>Pseudomonadati</taxon>
        <taxon>Pseudomonadota</taxon>
        <taxon>Alphaproteobacteria</taxon>
        <taxon>Hyphomicrobiales</taxon>
        <taxon>Rhizobiaceae</taxon>
        <taxon>Hoeflea</taxon>
    </lineage>
</organism>
<dbReference type="RefSeq" id="WP_252914537.1">
    <property type="nucleotide sequence ID" value="NZ_JAAAML010000001.1"/>
</dbReference>
<sequence length="201" mass="21613">MPKSKDNYHHGDLRAALIKAGEAVLAETGVTGFSLRAVAKRVGVSHSAPAHHFGDAKGLLDALATEGFRRFLAAMEARQAAEPDKDARQQLLASGLGYLDFAISSPALFRLMFSTDKPEPKTLELAAAAEASFMHLVDGVARLRGTSPFEAPAAMNDVMAIWSMVHGFADLYIAGRLGPLDCKPPEDRDALLKEILERAMV</sequence>
<dbReference type="Pfam" id="PF13305">
    <property type="entry name" value="TetR_C_33"/>
    <property type="match status" value="1"/>
</dbReference>
<dbReference type="SUPFAM" id="SSF48498">
    <property type="entry name" value="Tetracyclin repressor-like, C-terminal domain"/>
    <property type="match status" value="1"/>
</dbReference>
<comment type="caution">
    <text evidence="6">The sequence shown here is derived from an EMBL/GenBank/DDBJ whole genome shotgun (WGS) entry which is preliminary data.</text>
</comment>
<reference evidence="6 7" key="1">
    <citation type="submission" date="2020-01" db="EMBL/GenBank/DDBJ databases">
        <title>Genomes of bacteria type strains.</title>
        <authorList>
            <person name="Chen J."/>
            <person name="Zhu S."/>
            <person name="Yang J."/>
        </authorList>
    </citation>
    <scope>NUCLEOTIDE SEQUENCE [LARGE SCALE GENOMIC DNA]</scope>
    <source>
        <strain evidence="6 7">DSM 16655</strain>
    </source>
</reference>
<accession>A0ABT1CN75</accession>
<protein>
    <submittedName>
        <fullName evidence="6">TetR family transcriptional regulator</fullName>
    </submittedName>
</protein>
<dbReference type="PANTHER" id="PTHR30055:SF220">
    <property type="entry name" value="TETR-FAMILY REGULATORY PROTEIN"/>
    <property type="match status" value="1"/>
</dbReference>
<gene>
    <name evidence="6" type="ORF">GTW23_02775</name>
</gene>
<dbReference type="Gene3D" id="1.10.357.10">
    <property type="entry name" value="Tetracycline Repressor, domain 2"/>
    <property type="match status" value="1"/>
</dbReference>
<evidence type="ECO:0000256" key="2">
    <source>
        <dbReference type="ARBA" id="ARBA00023125"/>
    </source>
</evidence>
<proteinExistence type="predicted"/>
<evidence type="ECO:0000313" key="7">
    <source>
        <dbReference type="Proteomes" id="UP001320715"/>
    </source>
</evidence>
<keyword evidence="2 4" id="KW-0238">DNA-binding</keyword>
<dbReference type="InterPro" id="IPR050109">
    <property type="entry name" value="HTH-type_TetR-like_transc_reg"/>
</dbReference>
<evidence type="ECO:0000313" key="6">
    <source>
        <dbReference type="EMBL" id="MCO6407086.1"/>
    </source>
</evidence>
<dbReference type="Pfam" id="PF00440">
    <property type="entry name" value="TetR_N"/>
    <property type="match status" value="1"/>
</dbReference>